<dbReference type="Proteomes" id="UP000887574">
    <property type="component" value="Unplaced"/>
</dbReference>
<feature type="transmembrane region" description="Helical" evidence="1">
    <location>
        <begin position="35"/>
        <end position="59"/>
    </location>
</feature>
<keyword evidence="2" id="KW-1185">Reference proteome</keyword>
<sequence>MIYSSIIDVLGLSMTAICSGYFCILGMVYCSAPTLVYWTTLTGLGLQYIESYVTVFLAINRCLMLYKSKLADFIFGGKRILVWILLPIAISGTTLWLAPPLIYNSINAGMFLNPHVQYLPDQDYVGKFVF</sequence>
<dbReference type="Pfam" id="PF10321">
    <property type="entry name" value="7TM_GPCR_Srt"/>
    <property type="match status" value="1"/>
</dbReference>
<proteinExistence type="predicted"/>
<dbReference type="AlphaFoldDB" id="A0A915DIM6"/>
<reference evidence="3" key="1">
    <citation type="submission" date="2022-11" db="UniProtKB">
        <authorList>
            <consortium name="WormBaseParasite"/>
        </authorList>
    </citation>
    <scope>IDENTIFICATION</scope>
</reference>
<dbReference type="PANTHER" id="PTHR23021:SF28">
    <property type="entry name" value="SERPENTINE RECEPTOR, CLASS T-RELATED"/>
    <property type="match status" value="1"/>
</dbReference>
<accession>A0A915DIM6</accession>
<name>A0A915DIM6_9BILA</name>
<keyword evidence="1" id="KW-0472">Membrane</keyword>
<protein>
    <submittedName>
        <fullName evidence="3">Uncharacterized protein</fullName>
    </submittedName>
</protein>
<keyword evidence="1" id="KW-1133">Transmembrane helix</keyword>
<evidence type="ECO:0000313" key="2">
    <source>
        <dbReference type="Proteomes" id="UP000887574"/>
    </source>
</evidence>
<evidence type="ECO:0000313" key="3">
    <source>
        <dbReference type="WBParaSite" id="jg20383"/>
    </source>
</evidence>
<dbReference type="PANTHER" id="PTHR23021">
    <property type="entry name" value="SERPENTINE RECEPTOR, CLASS T"/>
    <property type="match status" value="1"/>
</dbReference>
<dbReference type="WBParaSite" id="jg20383">
    <property type="protein sequence ID" value="jg20383"/>
    <property type="gene ID" value="jg20383"/>
</dbReference>
<dbReference type="InterPro" id="IPR019425">
    <property type="entry name" value="7TM_GPCR_serpentine_rcpt_Srt"/>
</dbReference>
<organism evidence="2 3">
    <name type="scientific">Ditylenchus dipsaci</name>
    <dbReference type="NCBI Taxonomy" id="166011"/>
    <lineage>
        <taxon>Eukaryota</taxon>
        <taxon>Metazoa</taxon>
        <taxon>Ecdysozoa</taxon>
        <taxon>Nematoda</taxon>
        <taxon>Chromadorea</taxon>
        <taxon>Rhabditida</taxon>
        <taxon>Tylenchina</taxon>
        <taxon>Tylenchomorpha</taxon>
        <taxon>Sphaerularioidea</taxon>
        <taxon>Anguinidae</taxon>
        <taxon>Anguininae</taxon>
        <taxon>Ditylenchus</taxon>
    </lineage>
</organism>
<feature type="transmembrane region" description="Helical" evidence="1">
    <location>
        <begin position="7"/>
        <end position="29"/>
    </location>
</feature>
<evidence type="ECO:0000256" key="1">
    <source>
        <dbReference type="SAM" id="Phobius"/>
    </source>
</evidence>
<feature type="transmembrane region" description="Helical" evidence="1">
    <location>
        <begin position="80"/>
        <end position="103"/>
    </location>
</feature>
<keyword evidence="1" id="KW-0812">Transmembrane</keyword>